<keyword evidence="3" id="KW-1185">Reference proteome</keyword>
<evidence type="ECO:0000256" key="1">
    <source>
        <dbReference type="SAM" id="Phobius"/>
    </source>
</evidence>
<name>A0ABS2DJV3_9BACI</name>
<reference evidence="2 3" key="1">
    <citation type="submission" date="2021-02" db="EMBL/GenBank/DDBJ databases">
        <title>Bacillus sp. RD4P76, an endophyte from a halophyte.</title>
        <authorList>
            <person name="Sun J.-Q."/>
        </authorList>
    </citation>
    <scope>NUCLEOTIDE SEQUENCE [LARGE SCALE GENOMIC DNA]</scope>
    <source>
        <strain evidence="2 3">RD4P76</strain>
    </source>
</reference>
<dbReference type="NCBIfam" id="NF041644">
    <property type="entry name" value="CBO0543_fam"/>
    <property type="match status" value="1"/>
</dbReference>
<gene>
    <name evidence="2" type="ORF">JR050_09145</name>
</gene>
<keyword evidence="1" id="KW-1133">Transmembrane helix</keyword>
<dbReference type="RefSeq" id="WP_204203194.1">
    <property type="nucleotide sequence ID" value="NZ_JAFELM010000028.1"/>
</dbReference>
<feature type="transmembrane region" description="Helical" evidence="1">
    <location>
        <begin position="153"/>
        <end position="172"/>
    </location>
</feature>
<evidence type="ECO:0000313" key="2">
    <source>
        <dbReference type="EMBL" id="MBM6617831.1"/>
    </source>
</evidence>
<keyword evidence="1" id="KW-0812">Transmembrane</keyword>
<evidence type="ECO:0000313" key="3">
    <source>
        <dbReference type="Proteomes" id="UP001518925"/>
    </source>
</evidence>
<sequence length="181" mass="21675">MTTIEKMDKHANETQEIAKQAIDLWQHEVVFSWRWWLGVIITIFTWLFWIKYHNKESRYRLLLAGFFVTTVSISFDALGVQLGLWSYRYEVFPTIPAYLPYDLALMPVVIMSMIQYKPYYSPFKKSFIFGFLTAFVGEPLIVLTDIYKIEKWHFANSIPIYIFIYLIAHWLTTRKEFKEVT</sequence>
<feature type="transmembrane region" description="Helical" evidence="1">
    <location>
        <begin position="126"/>
        <end position="147"/>
    </location>
</feature>
<dbReference type="EMBL" id="JAFELM010000028">
    <property type="protein sequence ID" value="MBM6617831.1"/>
    <property type="molecule type" value="Genomic_DNA"/>
</dbReference>
<dbReference type="Proteomes" id="UP001518925">
    <property type="component" value="Unassembled WGS sequence"/>
</dbReference>
<accession>A0ABS2DJV3</accession>
<organism evidence="2 3">
    <name type="scientific">Bacillus suaedaesalsae</name>
    <dbReference type="NCBI Taxonomy" id="2810349"/>
    <lineage>
        <taxon>Bacteria</taxon>
        <taxon>Bacillati</taxon>
        <taxon>Bacillota</taxon>
        <taxon>Bacilli</taxon>
        <taxon>Bacillales</taxon>
        <taxon>Bacillaceae</taxon>
        <taxon>Bacillus</taxon>
    </lineage>
</organism>
<protein>
    <submittedName>
        <fullName evidence="2">Uncharacterized protein</fullName>
    </submittedName>
</protein>
<proteinExistence type="predicted"/>
<feature type="transmembrane region" description="Helical" evidence="1">
    <location>
        <begin position="97"/>
        <end position="114"/>
    </location>
</feature>
<dbReference type="InterPro" id="IPR048147">
    <property type="entry name" value="CBO0543-like"/>
</dbReference>
<feature type="transmembrane region" description="Helical" evidence="1">
    <location>
        <begin position="33"/>
        <end position="50"/>
    </location>
</feature>
<feature type="transmembrane region" description="Helical" evidence="1">
    <location>
        <begin position="62"/>
        <end position="85"/>
    </location>
</feature>
<keyword evidence="1" id="KW-0472">Membrane</keyword>
<comment type="caution">
    <text evidence="2">The sequence shown here is derived from an EMBL/GenBank/DDBJ whole genome shotgun (WGS) entry which is preliminary data.</text>
</comment>